<dbReference type="Pfam" id="PF08681">
    <property type="entry name" value="TacA1"/>
    <property type="match status" value="1"/>
</dbReference>
<reference evidence="3 4" key="1">
    <citation type="submission" date="2020-04" db="EMBL/GenBank/DDBJ databases">
        <title>Ferrimonas sp. S7 isolated from sea water.</title>
        <authorList>
            <person name="Bae S.S."/>
            <person name="Baek K."/>
        </authorList>
    </citation>
    <scope>NUCLEOTIDE SEQUENCE [LARGE SCALE GENOMIC DNA]</scope>
    <source>
        <strain evidence="3 4">S7</strain>
    </source>
</reference>
<dbReference type="AlphaFoldDB" id="A0A6H1UDB1"/>
<dbReference type="RefSeq" id="WP_168660089.1">
    <property type="nucleotide sequence ID" value="NZ_CP051180.1"/>
</dbReference>
<dbReference type="InterPro" id="IPR010985">
    <property type="entry name" value="Ribbon_hlx_hlx"/>
</dbReference>
<dbReference type="PANTHER" id="PTHR35401:SF2">
    <property type="entry name" value="ABC-TYPE TRANSPORT SYSTEM"/>
    <property type="match status" value="1"/>
</dbReference>
<proteinExistence type="inferred from homology"/>
<name>A0A6H1UDB1_9GAMM</name>
<evidence type="ECO:0000313" key="3">
    <source>
        <dbReference type="EMBL" id="QIZ76828.1"/>
    </source>
</evidence>
<dbReference type="Gene3D" id="1.20.5.780">
    <property type="entry name" value="Single helix bin"/>
    <property type="match status" value="1"/>
</dbReference>
<protein>
    <submittedName>
        <fullName evidence="3">DUF1778 domain-containing protein</fullName>
    </submittedName>
</protein>
<sequence length="93" mass="10290">MKPESNLTLHLKLSSTDQKLLSVASCLAGCESVSEFVIQSALNQANEICKNRSTFRLSHDDAAVFSYVLDEPHKPNKRFQMAVSEHNKVLGKG</sequence>
<evidence type="ECO:0000256" key="1">
    <source>
        <dbReference type="ARBA" id="ARBA00022649"/>
    </source>
</evidence>
<dbReference type="PANTHER" id="PTHR35401">
    <property type="entry name" value="COPG FAMILY HELIX-TURN-HELIX PROTEIN-RELATED-RELATED"/>
    <property type="match status" value="1"/>
</dbReference>
<dbReference type="KEGG" id="fes:HER31_08020"/>
<dbReference type="Proteomes" id="UP000501602">
    <property type="component" value="Chromosome"/>
</dbReference>
<dbReference type="EMBL" id="CP051180">
    <property type="protein sequence ID" value="QIZ76828.1"/>
    <property type="molecule type" value="Genomic_DNA"/>
</dbReference>
<evidence type="ECO:0000256" key="2">
    <source>
        <dbReference type="ARBA" id="ARBA00049988"/>
    </source>
</evidence>
<comment type="similarity">
    <text evidence="2">Belongs to the TacA antitoxin family.</text>
</comment>
<accession>A0A6H1UDB1</accession>
<dbReference type="SUPFAM" id="SSF47598">
    <property type="entry name" value="Ribbon-helix-helix"/>
    <property type="match status" value="1"/>
</dbReference>
<evidence type="ECO:0000313" key="4">
    <source>
        <dbReference type="Proteomes" id="UP000501602"/>
    </source>
</evidence>
<keyword evidence="1" id="KW-1277">Toxin-antitoxin system</keyword>
<organism evidence="3 4">
    <name type="scientific">Ferrimonas lipolytica</name>
    <dbReference type="NCBI Taxonomy" id="2724191"/>
    <lineage>
        <taxon>Bacteria</taxon>
        <taxon>Pseudomonadati</taxon>
        <taxon>Pseudomonadota</taxon>
        <taxon>Gammaproteobacteria</taxon>
        <taxon>Alteromonadales</taxon>
        <taxon>Ferrimonadaceae</taxon>
        <taxon>Ferrimonas</taxon>
    </lineage>
</organism>
<dbReference type="InterPro" id="IPR014795">
    <property type="entry name" value="TacA_1-like"/>
</dbReference>
<keyword evidence="4" id="KW-1185">Reference proteome</keyword>
<gene>
    <name evidence="3" type="ORF">HER31_08020</name>
</gene>
<dbReference type="GO" id="GO:0006355">
    <property type="term" value="P:regulation of DNA-templated transcription"/>
    <property type="evidence" value="ECO:0007669"/>
    <property type="project" value="InterPro"/>
</dbReference>